<dbReference type="Proteomes" id="UP001172386">
    <property type="component" value="Unassembled WGS sequence"/>
</dbReference>
<reference evidence="1" key="1">
    <citation type="submission" date="2022-10" db="EMBL/GenBank/DDBJ databases">
        <title>Culturing micro-colonial fungi from biological soil crusts in the Mojave desert and describing Neophaeococcomyces mojavensis, and introducing the new genera and species Taxawa tesnikishii.</title>
        <authorList>
            <person name="Kurbessoian T."/>
            <person name="Stajich J.E."/>
        </authorList>
    </citation>
    <scope>NUCLEOTIDE SEQUENCE</scope>
    <source>
        <strain evidence="1">JES_112</strain>
    </source>
</reference>
<dbReference type="EMBL" id="JAPDRQ010000021">
    <property type="protein sequence ID" value="KAJ9661641.1"/>
    <property type="molecule type" value="Genomic_DNA"/>
</dbReference>
<name>A0ACC3AGI2_9EURO</name>
<gene>
    <name evidence="1" type="ORF">H2198_001817</name>
</gene>
<proteinExistence type="predicted"/>
<evidence type="ECO:0000313" key="1">
    <source>
        <dbReference type="EMBL" id="KAJ9661641.1"/>
    </source>
</evidence>
<protein>
    <submittedName>
        <fullName evidence="1">Uncharacterized protein</fullName>
    </submittedName>
</protein>
<comment type="caution">
    <text evidence="1">The sequence shown here is derived from an EMBL/GenBank/DDBJ whole genome shotgun (WGS) entry which is preliminary data.</text>
</comment>
<evidence type="ECO:0000313" key="2">
    <source>
        <dbReference type="Proteomes" id="UP001172386"/>
    </source>
</evidence>
<sequence length="984" mass="108614">MSSPTATPKRSSRRTTPKTTPKRSPLQERSSSQKNEVAARLQRDSKQELTDAEIFTTTPFPTKPQHILLPSTIRKQRSRHNAENELPGFFFNRSVAEGAASSATNVSTSSQIARNAHRAPNLQLKKSVTALRDMYEAQAEHSRPSSAVTSPVLRPTTASSRLRSASSSEGLAGRSAWELLGLPKVSADDLATLPTLSEDVVERINSEASFAARVRNKENTSSPNFRTFGSSSPQFPIYEDVASSSDPMEGSSSSGLQMAGTSSPNIIQLHHSSSMMATDPTPTSLGPEEEEAESSPNVVKLGTTSPARSSSSTLSQISNGSRKRKRAEMEGSAYAGRTPLFMQTRRQRALSSPTVQNVPASSDASLQSSEVRALPSSPPEMGSPRSQSQPTTSPIIRVHGGRFSADSSSIVSAHTNLQSVLGSSPEPPVHRPVVRAPDVNQFEILSMQKRQLSGPSNIPTGVGAKLSPVPSLTDIAVEELSSTDLTSIRPPQRTASRTSIFTEELDDILDTESIAPAQAYMLHHDLNSSQVQMISDADRHEAVDELAALPRQHSSFAAALSQARGSFYGSSSGSNSLSRMESLRTSMDTRLQSMRSFTHGRHDSFRSSVRPGSSGSHMSVNAVPTWAQRYYSGFYRNSFHYLYQSSNNLSYQVTQVVPPQRHSLPPSARTYESTSARSSIGPSPRRSLSKSIRSSIRNFIPSVILPATRPRLDVRKSHLTAGIGPLVSNPVRPQSLILSRPASSYQSRKALRHVSLPLSAADPRYHWNGVIDTPEMSEVDSRTHSQEYPRNLPRTESTYMQRPPRQHRSPFPMMPLTTPRLHRDRRLNTGSTDSAGFGAPYNARSRWQPSHGYTDEIGRPTWFKVDLKDLQVLCFISGFLLPFTWFIGAFSPLPKRPAKYHDIEKAELEAQQINFSDRPSMSEWDQMDVVARLRLERHLRGLEEVKWQNARWWRRMNRWMCLVGLVVLVVVITLAVIGTKGHWT</sequence>
<organism evidence="1 2">
    <name type="scientific">Neophaeococcomyces mojaviensis</name>
    <dbReference type="NCBI Taxonomy" id="3383035"/>
    <lineage>
        <taxon>Eukaryota</taxon>
        <taxon>Fungi</taxon>
        <taxon>Dikarya</taxon>
        <taxon>Ascomycota</taxon>
        <taxon>Pezizomycotina</taxon>
        <taxon>Eurotiomycetes</taxon>
        <taxon>Chaetothyriomycetidae</taxon>
        <taxon>Chaetothyriales</taxon>
        <taxon>Chaetothyriales incertae sedis</taxon>
        <taxon>Neophaeococcomyces</taxon>
    </lineage>
</organism>
<accession>A0ACC3AGI2</accession>
<keyword evidence="2" id="KW-1185">Reference proteome</keyword>